<dbReference type="Gene3D" id="3.30.2310.20">
    <property type="entry name" value="RelE-like"/>
    <property type="match status" value="1"/>
</dbReference>
<dbReference type="InterPro" id="IPR035093">
    <property type="entry name" value="RelE/ParE_toxin_dom_sf"/>
</dbReference>
<dbReference type="EMBL" id="CAJOBF010000159">
    <property type="protein sequence ID" value="CAF3761325.1"/>
    <property type="molecule type" value="Genomic_DNA"/>
</dbReference>
<sequence length="323" mass="37383">MSCLIASEARKTLYTLIDEVAINHEPTLIKGKRNTAVLISVEDWKDIQETLLVASNKKLSDSLIKEAKKDFKKITQSNLKHSCLRLLALIKQDPLKSPPPYKKGAYVGMYSRRINFQHRLFYEIDEQNKRIKVSASEAMEADTRSEEEMEKIEEKEEDKRRKLENIIGDVLHNYKTEDLIIIKNLAYENNAQDYTDPSQIVYVSNNILHINNSNKHLVIDLSYLKQLLDSISKDLFLYGLCVNDKQILTNTLVNLTNENEGLKLNKQYAIKASEMIFQDTANPYLMNFGQMFVLFSRYNMKCDVCYENNGTNITILLPNREKV</sequence>
<evidence type="ECO:0000256" key="1">
    <source>
        <dbReference type="ARBA" id="ARBA00009981"/>
    </source>
</evidence>
<keyword evidence="2" id="KW-0175">Coiled coil</keyword>
<dbReference type="InterPro" id="IPR036165">
    <property type="entry name" value="YefM-like_sf"/>
</dbReference>
<dbReference type="Proteomes" id="UP000663842">
    <property type="component" value="Unassembled WGS sequence"/>
</dbReference>
<feature type="coiled-coil region" evidence="2">
    <location>
        <begin position="135"/>
        <end position="169"/>
    </location>
</feature>
<reference evidence="3" key="1">
    <citation type="submission" date="2021-02" db="EMBL/GenBank/DDBJ databases">
        <authorList>
            <person name="Nowell W R."/>
        </authorList>
    </citation>
    <scope>NUCLEOTIDE SEQUENCE</scope>
</reference>
<comment type="similarity">
    <text evidence="1">Belongs to the phD/YefM antitoxin family.</text>
</comment>
<evidence type="ECO:0008006" key="5">
    <source>
        <dbReference type="Google" id="ProtNLM"/>
    </source>
</evidence>
<evidence type="ECO:0000313" key="3">
    <source>
        <dbReference type="EMBL" id="CAF3761325.1"/>
    </source>
</evidence>
<evidence type="ECO:0000256" key="2">
    <source>
        <dbReference type="SAM" id="Coils"/>
    </source>
</evidence>
<dbReference type="SUPFAM" id="SSF143011">
    <property type="entry name" value="RelE-like"/>
    <property type="match status" value="1"/>
</dbReference>
<name>A0A818Z8H4_9BILA</name>
<dbReference type="InterPro" id="IPR006442">
    <property type="entry name" value="Antitoxin_Phd/YefM"/>
</dbReference>
<protein>
    <recommendedName>
        <fullName evidence="5">Antitoxin</fullName>
    </recommendedName>
</protein>
<gene>
    <name evidence="3" type="ORF">UXM345_LOCUS2579</name>
</gene>
<dbReference type="SUPFAM" id="SSF143120">
    <property type="entry name" value="YefM-like"/>
    <property type="match status" value="1"/>
</dbReference>
<accession>A0A818Z8H4</accession>
<proteinExistence type="inferred from homology"/>
<dbReference type="AlphaFoldDB" id="A0A818Z8H4"/>
<comment type="caution">
    <text evidence="3">The sequence shown here is derived from an EMBL/GenBank/DDBJ whole genome shotgun (WGS) entry which is preliminary data.</text>
</comment>
<dbReference type="Gene3D" id="3.40.1620.10">
    <property type="entry name" value="YefM-like domain"/>
    <property type="match status" value="1"/>
</dbReference>
<evidence type="ECO:0000313" key="4">
    <source>
        <dbReference type="Proteomes" id="UP000663842"/>
    </source>
</evidence>
<organism evidence="3 4">
    <name type="scientific">Rotaria magnacalcarata</name>
    <dbReference type="NCBI Taxonomy" id="392030"/>
    <lineage>
        <taxon>Eukaryota</taxon>
        <taxon>Metazoa</taxon>
        <taxon>Spiralia</taxon>
        <taxon>Gnathifera</taxon>
        <taxon>Rotifera</taxon>
        <taxon>Eurotatoria</taxon>
        <taxon>Bdelloidea</taxon>
        <taxon>Philodinida</taxon>
        <taxon>Philodinidae</taxon>
        <taxon>Rotaria</taxon>
    </lineage>
</organism>
<dbReference type="Pfam" id="PF02604">
    <property type="entry name" value="PhdYeFM_antitox"/>
    <property type="match status" value="1"/>
</dbReference>